<evidence type="ECO:0000313" key="1">
    <source>
        <dbReference type="EMBL" id="PYF75913.1"/>
    </source>
</evidence>
<gene>
    <name evidence="1" type="ORF">B0O44_102469</name>
</gene>
<organism evidence="1 2">
    <name type="scientific">Pedobacter nutrimenti</name>
    <dbReference type="NCBI Taxonomy" id="1241337"/>
    <lineage>
        <taxon>Bacteria</taxon>
        <taxon>Pseudomonadati</taxon>
        <taxon>Bacteroidota</taxon>
        <taxon>Sphingobacteriia</taxon>
        <taxon>Sphingobacteriales</taxon>
        <taxon>Sphingobacteriaceae</taxon>
        <taxon>Pedobacter</taxon>
    </lineage>
</organism>
<dbReference type="EMBL" id="QKLU01000002">
    <property type="protein sequence ID" value="PYF75913.1"/>
    <property type="molecule type" value="Genomic_DNA"/>
</dbReference>
<proteinExistence type="predicted"/>
<dbReference type="GO" id="GO:0030246">
    <property type="term" value="F:carbohydrate binding"/>
    <property type="evidence" value="ECO:0007669"/>
    <property type="project" value="InterPro"/>
</dbReference>
<dbReference type="OrthoDB" id="676304at2"/>
<keyword evidence="2" id="KW-1185">Reference proteome</keyword>
<comment type="caution">
    <text evidence="1">The sequence shown here is derived from an EMBL/GenBank/DDBJ whole genome shotgun (WGS) entry which is preliminary data.</text>
</comment>
<dbReference type="InterPro" id="IPR013784">
    <property type="entry name" value="Carb-bd-like_fold"/>
</dbReference>
<evidence type="ECO:0000313" key="2">
    <source>
        <dbReference type="Proteomes" id="UP000248198"/>
    </source>
</evidence>
<reference evidence="1 2" key="1">
    <citation type="submission" date="2018-06" db="EMBL/GenBank/DDBJ databases">
        <title>Genomic Encyclopedia of Archaeal and Bacterial Type Strains, Phase II (KMG-II): from individual species to whole genera.</title>
        <authorList>
            <person name="Goeker M."/>
        </authorList>
    </citation>
    <scope>NUCLEOTIDE SEQUENCE [LARGE SCALE GENOMIC DNA]</scope>
    <source>
        <strain evidence="1 2">DSM 27372</strain>
    </source>
</reference>
<protein>
    <recommendedName>
        <fullName evidence="3">Carboxypeptidase family protein</fullName>
    </recommendedName>
</protein>
<name>A0A318UIH2_9SPHI</name>
<dbReference type="Proteomes" id="UP000248198">
    <property type="component" value="Unassembled WGS sequence"/>
</dbReference>
<dbReference type="SUPFAM" id="SSF49452">
    <property type="entry name" value="Starch-binding domain-like"/>
    <property type="match status" value="1"/>
</dbReference>
<accession>A0A318UIH2</accession>
<dbReference type="RefSeq" id="WP_110828577.1">
    <property type="nucleotide sequence ID" value="NZ_QKLU01000002.1"/>
</dbReference>
<dbReference type="AlphaFoldDB" id="A0A318UIH2"/>
<sequence>MKTLKTTIAGLTVISLTLFAFTQIKKGGIRGRITPVEGVQEIQVISGKDTLRLAAGNGNFQFNNLKAGTYKVWIKTNLPYKEYTLQEVPVIDSATTDIGQIKLLQN</sequence>
<evidence type="ECO:0008006" key="3">
    <source>
        <dbReference type="Google" id="ProtNLM"/>
    </source>
</evidence>